<comment type="similarity">
    <text evidence="5">Belongs to the 4-toluene sulfonate uptake permease (TSUP) (TC 2.A.102) family.</text>
</comment>
<dbReference type="Pfam" id="PF01925">
    <property type="entry name" value="TauE"/>
    <property type="match status" value="1"/>
</dbReference>
<protein>
    <recommendedName>
        <fullName evidence="5">Probable membrane transporter protein</fullName>
    </recommendedName>
</protein>
<keyword evidence="4 5" id="KW-0472">Membrane</keyword>
<dbReference type="InterPro" id="IPR051598">
    <property type="entry name" value="TSUP/Inactive_protease-like"/>
</dbReference>
<feature type="transmembrane region" description="Helical" evidence="5">
    <location>
        <begin position="251"/>
        <end position="270"/>
    </location>
</feature>
<evidence type="ECO:0000256" key="3">
    <source>
        <dbReference type="ARBA" id="ARBA00022989"/>
    </source>
</evidence>
<keyword evidence="2 5" id="KW-0812">Transmembrane</keyword>
<feature type="transmembrane region" description="Helical" evidence="5">
    <location>
        <begin position="21"/>
        <end position="50"/>
    </location>
</feature>
<dbReference type="Proteomes" id="UP001055153">
    <property type="component" value="Unassembled WGS sequence"/>
</dbReference>
<reference evidence="6" key="1">
    <citation type="journal article" date="2021" name="Front. Microbiol.">
        <title>Comprehensive Comparative Genomics and Phenotyping of Methylobacterium Species.</title>
        <authorList>
            <person name="Alessa O."/>
            <person name="Ogura Y."/>
            <person name="Fujitani Y."/>
            <person name="Takami H."/>
            <person name="Hayashi T."/>
            <person name="Sahin N."/>
            <person name="Tani A."/>
        </authorList>
    </citation>
    <scope>NUCLEOTIDE SEQUENCE</scope>
    <source>
        <strain evidence="6">DSM 17168</strain>
    </source>
</reference>
<evidence type="ECO:0000313" key="7">
    <source>
        <dbReference type="Proteomes" id="UP001055153"/>
    </source>
</evidence>
<evidence type="ECO:0000256" key="5">
    <source>
        <dbReference type="RuleBase" id="RU363041"/>
    </source>
</evidence>
<feature type="transmembrane region" description="Helical" evidence="5">
    <location>
        <begin position="91"/>
        <end position="112"/>
    </location>
</feature>
<evidence type="ECO:0000256" key="1">
    <source>
        <dbReference type="ARBA" id="ARBA00004141"/>
    </source>
</evidence>
<name>A0ABQ4SDI7_9HYPH</name>
<reference evidence="6" key="2">
    <citation type="submission" date="2021-08" db="EMBL/GenBank/DDBJ databases">
        <authorList>
            <person name="Tani A."/>
            <person name="Ola A."/>
            <person name="Ogura Y."/>
            <person name="Katsura K."/>
            <person name="Hayashi T."/>
        </authorList>
    </citation>
    <scope>NUCLEOTIDE SEQUENCE</scope>
    <source>
        <strain evidence="6">DSM 17168</strain>
    </source>
</reference>
<dbReference type="PANTHER" id="PTHR43701">
    <property type="entry name" value="MEMBRANE TRANSPORTER PROTEIN MJ0441-RELATED"/>
    <property type="match status" value="1"/>
</dbReference>
<comment type="subcellular location">
    <subcellularLocation>
        <location evidence="5">Cell membrane</location>
        <topology evidence="5">Multi-pass membrane protein</topology>
    </subcellularLocation>
    <subcellularLocation>
        <location evidence="1">Membrane</location>
        <topology evidence="1">Multi-pass membrane protein</topology>
    </subcellularLocation>
</comment>
<keyword evidence="5" id="KW-1003">Cell membrane</keyword>
<comment type="caution">
    <text evidence="6">The sequence shown here is derived from an EMBL/GenBank/DDBJ whole genome shotgun (WGS) entry which is preliminary data.</text>
</comment>
<dbReference type="PANTHER" id="PTHR43701:SF12">
    <property type="entry name" value="MEMBRANE TRANSPORTER PROTEIN YTNM-RELATED"/>
    <property type="match status" value="1"/>
</dbReference>
<sequence length="318" mass="33691">MRRSDNRMVLAVQFYLPIAEMPVSVLMLLGLGAAVGFISGVFGIGGGFLMTPVLIVMGIPPAVAVATQGAPIVASSTTSVLAALRRRAIDLRLGLVLVGGGLVGSALGVWFFAALRRAGQLDLFITLAYVTLFTVVGGLMLVEVLRGLWARRGGRAASVRLGREHPPYMGWPLRMRFPRSRLYASVIPILGLALFVGFAGAVLGIGGGFIMVPALLYLLRVPTGVVVGTSQFQILWTTLVALVLHAVQNQAVDIVLAVILIAGGVFGAQFGARAGRNLRADTFRLLLAVLVLAVDLRFILELTLRPAEPFSIVVAEGR</sequence>
<feature type="transmembrane region" description="Helical" evidence="5">
    <location>
        <begin position="224"/>
        <end position="244"/>
    </location>
</feature>
<proteinExistence type="inferred from homology"/>
<accession>A0ABQ4SDI7</accession>
<feature type="transmembrane region" description="Helical" evidence="5">
    <location>
        <begin position="282"/>
        <end position="300"/>
    </location>
</feature>
<feature type="transmembrane region" description="Helical" evidence="5">
    <location>
        <begin position="62"/>
        <end position="84"/>
    </location>
</feature>
<keyword evidence="7" id="KW-1185">Reference proteome</keyword>
<organism evidence="6 7">
    <name type="scientific">Methylobacterium isbiliense</name>
    <dbReference type="NCBI Taxonomy" id="315478"/>
    <lineage>
        <taxon>Bacteria</taxon>
        <taxon>Pseudomonadati</taxon>
        <taxon>Pseudomonadota</taxon>
        <taxon>Alphaproteobacteria</taxon>
        <taxon>Hyphomicrobiales</taxon>
        <taxon>Methylobacteriaceae</taxon>
        <taxon>Methylobacterium</taxon>
    </lineage>
</organism>
<feature type="transmembrane region" description="Helical" evidence="5">
    <location>
        <begin position="124"/>
        <end position="145"/>
    </location>
</feature>
<dbReference type="InterPro" id="IPR002781">
    <property type="entry name" value="TM_pro_TauE-like"/>
</dbReference>
<evidence type="ECO:0000256" key="2">
    <source>
        <dbReference type="ARBA" id="ARBA00022692"/>
    </source>
</evidence>
<feature type="transmembrane region" description="Helical" evidence="5">
    <location>
        <begin position="182"/>
        <end position="212"/>
    </location>
</feature>
<keyword evidence="3 5" id="KW-1133">Transmembrane helix</keyword>
<dbReference type="EMBL" id="BPQQ01000018">
    <property type="protein sequence ID" value="GJD99750.1"/>
    <property type="molecule type" value="Genomic_DNA"/>
</dbReference>
<evidence type="ECO:0000313" key="6">
    <source>
        <dbReference type="EMBL" id="GJD99750.1"/>
    </source>
</evidence>
<evidence type="ECO:0000256" key="4">
    <source>
        <dbReference type="ARBA" id="ARBA00023136"/>
    </source>
</evidence>
<gene>
    <name evidence="6" type="ORF">GMJLKIPL_1668</name>
</gene>